<dbReference type="PANTHER" id="PTHR12901:SF10">
    <property type="entry name" value="COENZYME Q-BINDING PROTEIN COQ10, MITOCHONDRIAL"/>
    <property type="match status" value="1"/>
</dbReference>
<dbReference type="Proteomes" id="UP000006639">
    <property type="component" value="Chromosome"/>
</dbReference>
<comment type="similarity">
    <text evidence="1">Belongs to the ribosome association toxin RatA family.</text>
</comment>
<dbReference type="KEGG" id="mmn:midi_01042"/>
<name>F7XTW0_MIDMI</name>
<evidence type="ECO:0000256" key="1">
    <source>
        <dbReference type="ARBA" id="ARBA00008918"/>
    </source>
</evidence>
<evidence type="ECO:0000313" key="3">
    <source>
        <dbReference type="EMBL" id="AEI89319.1"/>
    </source>
</evidence>
<reference evidence="3 4" key="1">
    <citation type="journal article" date="2011" name="Mol. Biol. Evol.">
        <title>Phylogenomic evidence for the presence of a flagellum and cbb3 oxidase in the free-living mitochondrial ancestor.</title>
        <authorList>
            <person name="Sassera D."/>
            <person name="Lo N."/>
            <person name="Epis S."/>
            <person name="D'Auria G."/>
            <person name="Montagna M."/>
            <person name="Comandatore F."/>
            <person name="Horner D."/>
            <person name="Pereto J."/>
            <person name="Luciano A.M."/>
            <person name="Franciosi F."/>
            <person name="Ferri E."/>
            <person name="Crotti E."/>
            <person name="Bazzocchi C."/>
            <person name="Daffonchio D."/>
            <person name="Sacchi L."/>
            <person name="Moya A."/>
            <person name="Latorre A."/>
            <person name="Bandi C."/>
        </authorList>
    </citation>
    <scope>NUCLEOTIDE SEQUENCE [LARGE SCALE GENOMIC DNA]</scope>
    <source>
        <strain evidence="3 4">IricVA</strain>
    </source>
</reference>
<dbReference type="InterPro" id="IPR023393">
    <property type="entry name" value="START-like_dom_sf"/>
</dbReference>
<keyword evidence="4" id="KW-1185">Reference proteome</keyword>
<gene>
    <name evidence="3" type="ordered locus">midi_01042</name>
</gene>
<evidence type="ECO:0000259" key="2">
    <source>
        <dbReference type="Pfam" id="PF03364"/>
    </source>
</evidence>
<protein>
    <submittedName>
        <fullName evidence="3">Cyclase/dehydrase</fullName>
    </submittedName>
</protein>
<dbReference type="RefSeq" id="WP_013951513.1">
    <property type="nucleotide sequence ID" value="NC_015722.1"/>
</dbReference>
<proteinExistence type="inferred from homology"/>
<dbReference type="PANTHER" id="PTHR12901">
    <property type="entry name" value="SPERM PROTEIN HOMOLOG"/>
    <property type="match status" value="1"/>
</dbReference>
<feature type="domain" description="Coenzyme Q-binding protein COQ10 START" evidence="2">
    <location>
        <begin position="11"/>
        <end position="138"/>
    </location>
</feature>
<evidence type="ECO:0000313" key="4">
    <source>
        <dbReference type="Proteomes" id="UP000006639"/>
    </source>
</evidence>
<dbReference type="GO" id="GO:0045333">
    <property type="term" value="P:cellular respiration"/>
    <property type="evidence" value="ECO:0007669"/>
    <property type="project" value="InterPro"/>
</dbReference>
<organism evidence="3 4">
    <name type="scientific">Midichloria mitochondrii (strain IricVA)</name>
    <dbReference type="NCBI Taxonomy" id="696127"/>
    <lineage>
        <taxon>Bacteria</taxon>
        <taxon>Pseudomonadati</taxon>
        <taxon>Pseudomonadota</taxon>
        <taxon>Alphaproteobacteria</taxon>
        <taxon>Rickettsiales</taxon>
        <taxon>Candidatus Midichloriaceae</taxon>
        <taxon>Candidatus Midichloria</taxon>
    </lineage>
</organism>
<dbReference type="AlphaFoldDB" id="F7XTW0"/>
<dbReference type="HOGENOM" id="CLU_079653_3_0_5"/>
<sequence length="152" mass="17528">MHHFSKKIISDYEIKQLYELVSDINQYPKFIPWCDNLRILKQEKNSIEAEVVIKALGIREKYISNITLFPIKKGKAAVLITSNSSPFKQMESQWLLTKADNHKTEVHFSITFALKSRISELAISQMSPLACEKIINAFQARANELFNNTLIK</sequence>
<dbReference type="InterPro" id="IPR044996">
    <property type="entry name" value="COQ10-like"/>
</dbReference>
<dbReference type="Gene3D" id="3.30.530.20">
    <property type="match status" value="1"/>
</dbReference>
<dbReference type="InterPro" id="IPR005031">
    <property type="entry name" value="COQ10_START"/>
</dbReference>
<dbReference type="Pfam" id="PF03364">
    <property type="entry name" value="Polyketide_cyc"/>
    <property type="match status" value="1"/>
</dbReference>
<dbReference type="SUPFAM" id="SSF55961">
    <property type="entry name" value="Bet v1-like"/>
    <property type="match status" value="1"/>
</dbReference>
<dbReference type="CDD" id="cd07813">
    <property type="entry name" value="COQ10p_like"/>
    <property type="match status" value="1"/>
</dbReference>
<dbReference type="GO" id="GO:0048039">
    <property type="term" value="F:ubiquinone binding"/>
    <property type="evidence" value="ECO:0007669"/>
    <property type="project" value="InterPro"/>
</dbReference>
<dbReference type="OrthoDB" id="9804759at2"/>
<accession>F7XTW0</accession>
<dbReference type="STRING" id="696127.midi_01042"/>
<dbReference type="EMBL" id="CP002130">
    <property type="protein sequence ID" value="AEI89319.1"/>
    <property type="molecule type" value="Genomic_DNA"/>
</dbReference>